<dbReference type="PROSITE" id="PS51873">
    <property type="entry name" value="TRIAD"/>
    <property type="match status" value="1"/>
</dbReference>
<protein>
    <submittedName>
        <fullName evidence="10">E3 ubiquitin-protein ligase RNF19A</fullName>
    </submittedName>
</protein>
<feature type="region of interest" description="Disordered" evidence="8">
    <location>
        <begin position="161"/>
        <end position="182"/>
    </location>
</feature>
<feature type="domain" description="RING-type" evidence="9">
    <location>
        <begin position="184"/>
        <end position="398"/>
    </location>
</feature>
<organism evidence="10 11">
    <name type="scientific">Passalora fulva</name>
    <name type="common">Tomato leaf mold</name>
    <name type="synonym">Cladosporium fulvum</name>
    <dbReference type="NCBI Taxonomy" id="5499"/>
    <lineage>
        <taxon>Eukaryota</taxon>
        <taxon>Fungi</taxon>
        <taxon>Dikarya</taxon>
        <taxon>Ascomycota</taxon>
        <taxon>Pezizomycotina</taxon>
        <taxon>Dothideomycetes</taxon>
        <taxon>Dothideomycetidae</taxon>
        <taxon>Mycosphaerellales</taxon>
        <taxon>Mycosphaerellaceae</taxon>
        <taxon>Fulvia</taxon>
    </lineage>
</organism>
<dbReference type="PANTHER" id="PTHR22770:SF13">
    <property type="entry name" value="RING-TYPE DOMAIN-CONTAINING PROTEIN"/>
    <property type="match status" value="1"/>
</dbReference>
<evidence type="ECO:0000256" key="5">
    <source>
        <dbReference type="ARBA" id="ARBA00022771"/>
    </source>
</evidence>
<keyword evidence="2" id="KW-0808">Transferase</keyword>
<reference evidence="10" key="2">
    <citation type="journal article" date="2022" name="Microb. Genom.">
        <title>A chromosome-scale genome assembly of the tomato pathogen Cladosporium fulvum reveals a compartmentalized genome architecture and the presence of a dispensable chromosome.</title>
        <authorList>
            <person name="Zaccaron A.Z."/>
            <person name="Chen L.H."/>
            <person name="Samaras A."/>
            <person name="Stergiopoulos I."/>
        </authorList>
    </citation>
    <scope>NUCLEOTIDE SEQUENCE</scope>
    <source>
        <strain evidence="10">Race5_Kim</strain>
    </source>
</reference>
<reference evidence="10" key="1">
    <citation type="submission" date="2021-12" db="EMBL/GenBank/DDBJ databases">
        <authorList>
            <person name="Zaccaron A."/>
            <person name="Stergiopoulos I."/>
        </authorList>
    </citation>
    <scope>NUCLEOTIDE SEQUENCE</scope>
    <source>
        <strain evidence="10">Race5_Kim</strain>
    </source>
</reference>
<evidence type="ECO:0000256" key="8">
    <source>
        <dbReference type="SAM" id="MobiDB-lite"/>
    </source>
</evidence>
<dbReference type="OrthoDB" id="1431934at2759"/>
<evidence type="ECO:0000313" key="10">
    <source>
        <dbReference type="EMBL" id="UJO20612.1"/>
    </source>
</evidence>
<dbReference type="GO" id="GO:0008270">
    <property type="term" value="F:zinc ion binding"/>
    <property type="evidence" value="ECO:0007669"/>
    <property type="project" value="UniProtKB-KW"/>
</dbReference>
<dbReference type="CDD" id="cd20335">
    <property type="entry name" value="BRcat_RBR"/>
    <property type="match status" value="1"/>
</dbReference>
<keyword evidence="7" id="KW-0862">Zinc</keyword>
<dbReference type="GO" id="GO:0043161">
    <property type="term" value="P:proteasome-mediated ubiquitin-dependent protein catabolic process"/>
    <property type="evidence" value="ECO:0007669"/>
    <property type="project" value="TreeGrafter"/>
</dbReference>
<evidence type="ECO:0000256" key="4">
    <source>
        <dbReference type="ARBA" id="ARBA00022737"/>
    </source>
</evidence>
<accession>A0A9Q8PDV1</accession>
<keyword evidence="4" id="KW-0677">Repeat</keyword>
<dbReference type="EMBL" id="CP090170">
    <property type="protein sequence ID" value="UJO20612.1"/>
    <property type="molecule type" value="Genomic_DNA"/>
</dbReference>
<dbReference type="KEGG" id="ffu:CLAFUR5_11476"/>
<name>A0A9Q8PDV1_PASFU</name>
<dbReference type="Gene3D" id="1.20.120.1750">
    <property type="match status" value="1"/>
</dbReference>
<keyword evidence="11" id="KW-1185">Reference proteome</keyword>
<evidence type="ECO:0000259" key="9">
    <source>
        <dbReference type="PROSITE" id="PS51873"/>
    </source>
</evidence>
<keyword evidence="3" id="KW-0479">Metal-binding</keyword>
<dbReference type="GO" id="GO:0000151">
    <property type="term" value="C:ubiquitin ligase complex"/>
    <property type="evidence" value="ECO:0007669"/>
    <property type="project" value="TreeGrafter"/>
</dbReference>
<dbReference type="InterPro" id="IPR051628">
    <property type="entry name" value="LUBAC_E3_Ligases"/>
</dbReference>
<dbReference type="GO" id="GO:0043130">
    <property type="term" value="F:ubiquitin binding"/>
    <property type="evidence" value="ECO:0007669"/>
    <property type="project" value="TreeGrafter"/>
</dbReference>
<dbReference type="Gene3D" id="3.30.40.10">
    <property type="entry name" value="Zinc/RING finger domain, C3HC4 (zinc finger)"/>
    <property type="match status" value="1"/>
</dbReference>
<dbReference type="InterPro" id="IPR013083">
    <property type="entry name" value="Znf_RING/FYVE/PHD"/>
</dbReference>
<comment type="pathway">
    <text evidence="1">Protein modification; protein ubiquitination.</text>
</comment>
<dbReference type="GO" id="GO:0097039">
    <property type="term" value="P:protein linear polyubiquitination"/>
    <property type="evidence" value="ECO:0007669"/>
    <property type="project" value="TreeGrafter"/>
</dbReference>
<dbReference type="Proteomes" id="UP000756132">
    <property type="component" value="Chromosome 8"/>
</dbReference>
<keyword evidence="6" id="KW-0833">Ubl conjugation pathway</keyword>
<dbReference type="SMART" id="SM00647">
    <property type="entry name" value="IBR"/>
    <property type="match status" value="2"/>
</dbReference>
<evidence type="ECO:0000256" key="2">
    <source>
        <dbReference type="ARBA" id="ARBA00022679"/>
    </source>
</evidence>
<dbReference type="InterPro" id="IPR044066">
    <property type="entry name" value="TRIAD_supradom"/>
</dbReference>
<dbReference type="RefSeq" id="XP_047764978.1">
    <property type="nucleotide sequence ID" value="XM_047910624.1"/>
</dbReference>
<dbReference type="Pfam" id="PF01485">
    <property type="entry name" value="IBR"/>
    <property type="match status" value="2"/>
</dbReference>
<dbReference type="InterPro" id="IPR002867">
    <property type="entry name" value="IBR_dom"/>
</dbReference>
<dbReference type="PANTHER" id="PTHR22770">
    <property type="entry name" value="UBIQUITIN CONJUGATING ENZYME 7 INTERACTING PROTEIN-RELATED"/>
    <property type="match status" value="1"/>
</dbReference>
<evidence type="ECO:0000313" key="11">
    <source>
        <dbReference type="Proteomes" id="UP000756132"/>
    </source>
</evidence>
<evidence type="ECO:0000256" key="1">
    <source>
        <dbReference type="ARBA" id="ARBA00004906"/>
    </source>
</evidence>
<gene>
    <name evidence="10" type="ORF">CLAFUR5_11476</name>
</gene>
<keyword evidence="5" id="KW-0863">Zinc-finger</keyword>
<evidence type="ECO:0000256" key="3">
    <source>
        <dbReference type="ARBA" id="ARBA00022723"/>
    </source>
</evidence>
<dbReference type="GeneID" id="71991354"/>
<dbReference type="GO" id="GO:0004842">
    <property type="term" value="F:ubiquitin-protein transferase activity"/>
    <property type="evidence" value="ECO:0007669"/>
    <property type="project" value="TreeGrafter"/>
</dbReference>
<dbReference type="AlphaFoldDB" id="A0A9Q8PDV1"/>
<evidence type="ECO:0000256" key="7">
    <source>
        <dbReference type="ARBA" id="ARBA00022833"/>
    </source>
</evidence>
<dbReference type="SUPFAM" id="SSF57850">
    <property type="entry name" value="RING/U-box"/>
    <property type="match status" value="2"/>
</dbReference>
<sequence>MVPASSGLQAGLNPTPTRAVCLNSRAAMAAIKEKDSRSTLKLGTSRIVKELLKAAWHRITGPHRRCVKRFRSKKKSRGDGDQQWCFATAHAQALPRAFVIVDPPINNAAPDVHVVDVVRARPEEHVGSDAKSEVALLERMSGVEAVDEHLFQGLAPSSELARTLSVTSRPKPRSKRSSSGQNETALQCTTCEHECPEEERFPSVPQACAETHEAETCLTCWQQWLEVQVGSQSYDQISCVQCSNKLNQLDIKRLATTAIFEQYLDAEAKSALATDDSFTWCLAPKCSSGQLHYGNEHFTCAQCGHEHCINCRVDWHAGETCRAYTRKQNEHAKTKKESKLLHARLRQEEASTAAMIDDETKLCPGKKCGRRVVKISGCDKVTCTTCRYTFCWLCLASF</sequence>
<evidence type="ECO:0000256" key="6">
    <source>
        <dbReference type="ARBA" id="ARBA00022786"/>
    </source>
</evidence>
<dbReference type="CDD" id="cd20336">
    <property type="entry name" value="Rcat_RBR"/>
    <property type="match status" value="1"/>
</dbReference>
<proteinExistence type="predicted"/>